<reference evidence="2" key="1">
    <citation type="submission" date="2017-11" db="EMBL/GenBank/DDBJ databases">
        <authorList>
            <person name="Lima N.C."/>
            <person name="Parody-Merino A.M."/>
            <person name="Battley P.F."/>
            <person name="Fidler A.E."/>
            <person name="Prosdocimi F."/>
        </authorList>
    </citation>
    <scope>NUCLEOTIDE SEQUENCE [LARGE SCALE GENOMIC DNA]</scope>
</reference>
<accession>A0A2I0UDE1</accession>
<dbReference type="Proteomes" id="UP000233556">
    <property type="component" value="Unassembled WGS sequence"/>
</dbReference>
<dbReference type="AlphaFoldDB" id="A0A2I0UDE1"/>
<proteinExistence type="predicted"/>
<sequence length="84" mass="9548">MEETRCTKEVVFSYRTRGNGHKIYLYLRKTSFYSGDGEMLETVAQRGCEVLILGDIQKLSGHDDEQPALADLGLCIHVRLDDLQ</sequence>
<evidence type="ECO:0000313" key="1">
    <source>
        <dbReference type="EMBL" id="PKU44055.1"/>
    </source>
</evidence>
<organism evidence="1 2">
    <name type="scientific">Limosa lapponica baueri</name>
    <dbReference type="NCBI Taxonomy" id="1758121"/>
    <lineage>
        <taxon>Eukaryota</taxon>
        <taxon>Metazoa</taxon>
        <taxon>Chordata</taxon>
        <taxon>Craniata</taxon>
        <taxon>Vertebrata</taxon>
        <taxon>Euteleostomi</taxon>
        <taxon>Archelosauria</taxon>
        <taxon>Archosauria</taxon>
        <taxon>Dinosauria</taxon>
        <taxon>Saurischia</taxon>
        <taxon>Theropoda</taxon>
        <taxon>Coelurosauria</taxon>
        <taxon>Aves</taxon>
        <taxon>Neognathae</taxon>
        <taxon>Neoaves</taxon>
        <taxon>Charadriiformes</taxon>
        <taxon>Scolopacidae</taxon>
        <taxon>Limosa</taxon>
    </lineage>
</organism>
<evidence type="ECO:0000313" key="2">
    <source>
        <dbReference type="Proteomes" id="UP000233556"/>
    </source>
</evidence>
<keyword evidence="2" id="KW-1185">Reference proteome</keyword>
<protein>
    <submittedName>
        <fullName evidence="1">Uncharacterized protein</fullName>
    </submittedName>
</protein>
<gene>
    <name evidence="1" type="ORF">llap_5620</name>
</gene>
<dbReference type="EMBL" id="KZ505851">
    <property type="protein sequence ID" value="PKU44055.1"/>
    <property type="molecule type" value="Genomic_DNA"/>
</dbReference>
<reference evidence="2" key="2">
    <citation type="submission" date="2017-12" db="EMBL/GenBank/DDBJ databases">
        <title>Genome sequence of the Bar-tailed Godwit (Limosa lapponica baueri).</title>
        <authorList>
            <person name="Lima N.C.B."/>
            <person name="Parody-Merino A.M."/>
            <person name="Battley P.F."/>
            <person name="Fidler A.E."/>
            <person name="Prosdocimi F."/>
        </authorList>
    </citation>
    <scope>NUCLEOTIDE SEQUENCE [LARGE SCALE GENOMIC DNA]</scope>
</reference>
<name>A0A2I0UDE1_LIMLA</name>